<evidence type="ECO:0000256" key="4">
    <source>
        <dbReference type="ARBA" id="ARBA00005189"/>
    </source>
</evidence>
<dbReference type="PANTHER" id="PTHR46382:SF1">
    <property type="entry name" value="PHOSPHATIDATE CYTIDYLYLTRANSFERASE"/>
    <property type="match status" value="1"/>
</dbReference>
<dbReference type="RefSeq" id="WP_272746375.1">
    <property type="nucleotide sequence ID" value="NZ_JAQQKX010000001.1"/>
</dbReference>
<name>A0ABT5HP71_9CAUL</name>
<feature type="transmembrane region" description="Helical" evidence="19">
    <location>
        <begin position="20"/>
        <end position="39"/>
    </location>
</feature>
<feature type="transmembrane region" description="Helical" evidence="19">
    <location>
        <begin position="183"/>
        <end position="201"/>
    </location>
</feature>
<evidence type="ECO:0000256" key="12">
    <source>
        <dbReference type="ARBA" id="ARBA00022695"/>
    </source>
</evidence>
<evidence type="ECO:0000256" key="19">
    <source>
        <dbReference type="SAM" id="Phobius"/>
    </source>
</evidence>
<gene>
    <name evidence="20" type="ORF">PQU92_01120</name>
</gene>
<dbReference type="EC" id="2.7.7.41" evidence="6 18"/>
<comment type="similarity">
    <text evidence="5 18">Belongs to the CDS family.</text>
</comment>
<feature type="transmembrane region" description="Helical" evidence="19">
    <location>
        <begin position="117"/>
        <end position="137"/>
    </location>
</feature>
<evidence type="ECO:0000256" key="5">
    <source>
        <dbReference type="ARBA" id="ARBA00010185"/>
    </source>
</evidence>
<evidence type="ECO:0000256" key="2">
    <source>
        <dbReference type="ARBA" id="ARBA00004651"/>
    </source>
</evidence>
<keyword evidence="9" id="KW-0444">Lipid biosynthesis</keyword>
<evidence type="ECO:0000256" key="13">
    <source>
        <dbReference type="ARBA" id="ARBA00022989"/>
    </source>
</evidence>
<protein>
    <recommendedName>
        <fullName evidence="7 18">Phosphatidate cytidylyltransferase</fullName>
        <ecNumber evidence="6 18">2.7.7.41</ecNumber>
    </recommendedName>
</protein>
<evidence type="ECO:0000313" key="20">
    <source>
        <dbReference type="EMBL" id="MDC7681859.1"/>
    </source>
</evidence>
<feature type="transmembrane region" description="Helical" evidence="19">
    <location>
        <begin position="45"/>
        <end position="65"/>
    </location>
</feature>
<feature type="transmembrane region" description="Helical" evidence="19">
    <location>
        <begin position="143"/>
        <end position="162"/>
    </location>
</feature>
<comment type="pathway">
    <text evidence="3 18">Phospholipid metabolism; CDP-diacylglycerol biosynthesis; CDP-diacylglycerol from sn-glycerol 3-phosphate: step 3/3.</text>
</comment>
<evidence type="ECO:0000256" key="6">
    <source>
        <dbReference type="ARBA" id="ARBA00012487"/>
    </source>
</evidence>
<evidence type="ECO:0000256" key="9">
    <source>
        <dbReference type="ARBA" id="ARBA00022516"/>
    </source>
</evidence>
<keyword evidence="8" id="KW-1003">Cell membrane</keyword>
<dbReference type="Proteomes" id="UP001214854">
    <property type="component" value="Unassembled WGS sequence"/>
</dbReference>
<evidence type="ECO:0000256" key="8">
    <source>
        <dbReference type="ARBA" id="ARBA00022475"/>
    </source>
</evidence>
<dbReference type="PROSITE" id="PS01315">
    <property type="entry name" value="CDS"/>
    <property type="match status" value="1"/>
</dbReference>
<feature type="transmembrane region" description="Helical" evidence="19">
    <location>
        <begin position="213"/>
        <end position="232"/>
    </location>
</feature>
<keyword evidence="15 19" id="KW-0472">Membrane</keyword>
<evidence type="ECO:0000313" key="21">
    <source>
        <dbReference type="Proteomes" id="UP001214854"/>
    </source>
</evidence>
<evidence type="ECO:0000256" key="11">
    <source>
        <dbReference type="ARBA" id="ARBA00022692"/>
    </source>
</evidence>
<evidence type="ECO:0000256" key="16">
    <source>
        <dbReference type="ARBA" id="ARBA00023209"/>
    </source>
</evidence>
<dbReference type="EMBL" id="JAQQKX010000001">
    <property type="protein sequence ID" value="MDC7681859.1"/>
    <property type="molecule type" value="Genomic_DNA"/>
</dbReference>
<keyword evidence="12 18" id="KW-0548">Nucleotidyltransferase</keyword>
<dbReference type="PANTHER" id="PTHR46382">
    <property type="entry name" value="PHOSPHATIDATE CYTIDYLYLTRANSFERASE"/>
    <property type="match status" value="1"/>
</dbReference>
<evidence type="ECO:0000256" key="18">
    <source>
        <dbReference type="RuleBase" id="RU003938"/>
    </source>
</evidence>
<dbReference type="Pfam" id="PF01148">
    <property type="entry name" value="CTP_transf_1"/>
    <property type="match status" value="1"/>
</dbReference>
<evidence type="ECO:0000256" key="7">
    <source>
        <dbReference type="ARBA" id="ARBA00019373"/>
    </source>
</evidence>
<dbReference type="GO" id="GO:0016779">
    <property type="term" value="F:nucleotidyltransferase activity"/>
    <property type="evidence" value="ECO:0007669"/>
    <property type="project" value="UniProtKB-KW"/>
</dbReference>
<feature type="transmembrane region" description="Helical" evidence="19">
    <location>
        <begin position="253"/>
        <end position="274"/>
    </location>
</feature>
<comment type="catalytic activity">
    <reaction evidence="1 18">
        <text>a 1,2-diacyl-sn-glycero-3-phosphate + CTP + H(+) = a CDP-1,2-diacyl-sn-glycerol + diphosphate</text>
        <dbReference type="Rhea" id="RHEA:16229"/>
        <dbReference type="ChEBI" id="CHEBI:15378"/>
        <dbReference type="ChEBI" id="CHEBI:33019"/>
        <dbReference type="ChEBI" id="CHEBI:37563"/>
        <dbReference type="ChEBI" id="CHEBI:58332"/>
        <dbReference type="ChEBI" id="CHEBI:58608"/>
        <dbReference type="EC" id="2.7.7.41"/>
    </reaction>
</comment>
<keyword evidence="10 18" id="KW-0808">Transferase</keyword>
<proteinExistence type="inferred from homology"/>
<organism evidence="20 21">
    <name type="scientific">Asticcacaulis aquaticus</name>
    <dbReference type="NCBI Taxonomy" id="2984212"/>
    <lineage>
        <taxon>Bacteria</taxon>
        <taxon>Pseudomonadati</taxon>
        <taxon>Pseudomonadota</taxon>
        <taxon>Alphaproteobacteria</taxon>
        <taxon>Caulobacterales</taxon>
        <taxon>Caulobacteraceae</taxon>
        <taxon>Asticcacaulis</taxon>
    </lineage>
</organism>
<keyword evidence="14" id="KW-0443">Lipid metabolism</keyword>
<comment type="pathway">
    <text evidence="4">Lipid metabolism.</text>
</comment>
<evidence type="ECO:0000256" key="15">
    <source>
        <dbReference type="ARBA" id="ARBA00023136"/>
    </source>
</evidence>
<keyword evidence="13 19" id="KW-1133">Transmembrane helix</keyword>
<evidence type="ECO:0000256" key="10">
    <source>
        <dbReference type="ARBA" id="ARBA00022679"/>
    </source>
</evidence>
<keyword evidence="17" id="KW-1208">Phospholipid metabolism</keyword>
<keyword evidence="11 18" id="KW-0812">Transmembrane</keyword>
<comment type="caution">
    <text evidence="20">The sequence shown here is derived from an EMBL/GenBank/DDBJ whole genome shotgun (WGS) entry which is preliminary data.</text>
</comment>
<keyword evidence="21" id="KW-1185">Reference proteome</keyword>
<comment type="subcellular location">
    <subcellularLocation>
        <location evidence="2">Cell membrane</location>
        <topology evidence="2">Multi-pass membrane protein</topology>
    </subcellularLocation>
</comment>
<reference evidence="20 21" key="1">
    <citation type="submission" date="2023-01" db="EMBL/GenBank/DDBJ databases">
        <title>Novel species of the genus Asticcacaulis isolated from rivers.</title>
        <authorList>
            <person name="Lu H."/>
        </authorList>
    </citation>
    <scope>NUCLEOTIDE SEQUENCE [LARGE SCALE GENOMIC DNA]</scope>
    <source>
        <strain evidence="20 21">BYS171W</strain>
    </source>
</reference>
<dbReference type="InterPro" id="IPR000374">
    <property type="entry name" value="PC_trans"/>
</dbReference>
<evidence type="ECO:0000256" key="14">
    <source>
        <dbReference type="ARBA" id="ARBA00023098"/>
    </source>
</evidence>
<sequence>MSQPDGVKTPPKPAKKSRELLFRVASAAVLIPVVLGIIWFGSWPFLLLLSVGVAFLSIEWGSMAAPHMPSRMAVAITMAVLSAVFTVYLSNILAGIAVLSFGTVCAGLYFRRLKGPYLDAAYGAFYIGWPALVLIWLRETHNGTYWVFFAFLIAWAADSAAYMFGKLIGGPKLWAKYSPNKTWAGFAGGMIAGMLTSGALADLTDLFQSNTAALIVGLLVAFATMGGDLWESMLKRRYGVKDSGALIPGHGGLLDRVDGLMFAIVAIGGIRWLVMLGTKL</sequence>
<evidence type="ECO:0000256" key="3">
    <source>
        <dbReference type="ARBA" id="ARBA00005119"/>
    </source>
</evidence>
<evidence type="ECO:0000256" key="17">
    <source>
        <dbReference type="ARBA" id="ARBA00023264"/>
    </source>
</evidence>
<keyword evidence="16" id="KW-0594">Phospholipid biosynthesis</keyword>
<evidence type="ECO:0000256" key="1">
    <source>
        <dbReference type="ARBA" id="ARBA00001698"/>
    </source>
</evidence>
<accession>A0ABT5HP71</accession>